<feature type="compositionally biased region" description="Polar residues" evidence="2">
    <location>
        <begin position="51"/>
        <end position="69"/>
    </location>
</feature>
<dbReference type="GO" id="GO:0005884">
    <property type="term" value="C:actin filament"/>
    <property type="evidence" value="ECO:0007669"/>
    <property type="project" value="TreeGrafter"/>
</dbReference>
<feature type="compositionally biased region" description="Basic and acidic residues" evidence="2">
    <location>
        <begin position="835"/>
        <end position="845"/>
    </location>
</feature>
<feature type="compositionally biased region" description="Polar residues" evidence="2">
    <location>
        <begin position="102"/>
        <end position="112"/>
    </location>
</feature>
<evidence type="ECO:0000256" key="2">
    <source>
        <dbReference type="SAM" id="MobiDB-lite"/>
    </source>
</evidence>
<feature type="compositionally biased region" description="Acidic residues" evidence="2">
    <location>
        <begin position="1194"/>
        <end position="1213"/>
    </location>
</feature>
<feature type="compositionally biased region" description="Basic and acidic residues" evidence="2">
    <location>
        <begin position="1175"/>
        <end position="1193"/>
    </location>
</feature>
<dbReference type="GeneID" id="108670745"/>
<feature type="coiled-coil region" evidence="1">
    <location>
        <begin position="949"/>
        <end position="997"/>
    </location>
</feature>
<feature type="region of interest" description="Disordered" evidence="2">
    <location>
        <begin position="1053"/>
        <end position="1128"/>
    </location>
</feature>
<feature type="compositionally biased region" description="Pro residues" evidence="2">
    <location>
        <begin position="699"/>
        <end position="715"/>
    </location>
</feature>
<reference evidence="4" key="1">
    <citation type="submission" date="2025-08" db="UniProtKB">
        <authorList>
            <consortium name="RefSeq"/>
        </authorList>
    </citation>
    <scope>IDENTIFICATION</scope>
    <source>
        <tissue evidence="4">Whole organism</tissue>
    </source>
</reference>
<dbReference type="PANTHER" id="PTHR45691">
    <property type="entry name" value="PROTEIN DIAPHANOUS"/>
    <property type="match status" value="1"/>
</dbReference>
<organism evidence="3 4">
    <name type="scientific">Hyalella azteca</name>
    <name type="common">Amphipod</name>
    <dbReference type="NCBI Taxonomy" id="294128"/>
    <lineage>
        <taxon>Eukaryota</taxon>
        <taxon>Metazoa</taxon>
        <taxon>Ecdysozoa</taxon>
        <taxon>Arthropoda</taxon>
        <taxon>Crustacea</taxon>
        <taxon>Multicrustacea</taxon>
        <taxon>Malacostraca</taxon>
        <taxon>Eumalacostraca</taxon>
        <taxon>Peracarida</taxon>
        <taxon>Amphipoda</taxon>
        <taxon>Senticaudata</taxon>
        <taxon>Talitrida</taxon>
        <taxon>Talitroidea</taxon>
        <taxon>Hyalellidae</taxon>
        <taxon>Hyalella</taxon>
    </lineage>
</organism>
<feature type="compositionally biased region" description="Acidic residues" evidence="2">
    <location>
        <begin position="576"/>
        <end position="586"/>
    </location>
</feature>
<feature type="compositionally biased region" description="Basic and acidic residues" evidence="2">
    <location>
        <begin position="1117"/>
        <end position="1128"/>
    </location>
</feature>
<feature type="compositionally biased region" description="Pro residues" evidence="2">
    <location>
        <begin position="229"/>
        <end position="242"/>
    </location>
</feature>
<feature type="compositionally biased region" description="Basic and acidic residues" evidence="2">
    <location>
        <begin position="537"/>
        <end position="559"/>
    </location>
</feature>
<dbReference type="PANTHER" id="PTHR45691:SF6">
    <property type="entry name" value="PROTEIN DIAPHANOUS"/>
    <property type="match status" value="1"/>
</dbReference>
<dbReference type="RefSeq" id="XP_018013726.1">
    <property type="nucleotide sequence ID" value="XM_018158237.1"/>
</dbReference>
<evidence type="ECO:0000313" key="4">
    <source>
        <dbReference type="RefSeq" id="XP_018013726.1"/>
    </source>
</evidence>
<feature type="region of interest" description="Disordered" evidence="2">
    <location>
        <begin position="345"/>
        <end position="415"/>
    </location>
</feature>
<feature type="compositionally biased region" description="Polar residues" evidence="2">
    <location>
        <begin position="277"/>
        <end position="297"/>
    </location>
</feature>
<proteinExistence type="predicted"/>
<accession>A0A8B7NKA6</accession>
<feature type="compositionally biased region" description="Basic and acidic residues" evidence="2">
    <location>
        <begin position="625"/>
        <end position="660"/>
    </location>
</feature>
<evidence type="ECO:0000256" key="1">
    <source>
        <dbReference type="SAM" id="Coils"/>
    </source>
</evidence>
<dbReference type="OrthoDB" id="6379743at2759"/>
<feature type="compositionally biased region" description="Basic and acidic residues" evidence="2">
    <location>
        <begin position="511"/>
        <end position="521"/>
    </location>
</feature>
<feature type="region of interest" description="Disordered" evidence="2">
    <location>
        <begin position="1175"/>
        <end position="1282"/>
    </location>
</feature>
<keyword evidence="1" id="KW-0175">Coiled coil</keyword>
<feature type="region of interest" description="Disordered" evidence="2">
    <location>
        <begin position="835"/>
        <end position="861"/>
    </location>
</feature>
<protein>
    <submittedName>
        <fullName evidence="4">Xin actin-binding repeat-containing protein 2 isoform X1</fullName>
    </submittedName>
</protein>
<feature type="compositionally biased region" description="Polar residues" evidence="2">
    <location>
        <begin position="1060"/>
        <end position="1071"/>
    </location>
</feature>
<dbReference type="GO" id="GO:0030041">
    <property type="term" value="P:actin filament polymerization"/>
    <property type="evidence" value="ECO:0007669"/>
    <property type="project" value="TreeGrafter"/>
</dbReference>
<gene>
    <name evidence="4" type="primary">LOC108670745</name>
</gene>
<dbReference type="Proteomes" id="UP000694843">
    <property type="component" value="Unplaced"/>
</dbReference>
<feature type="compositionally biased region" description="Basic residues" evidence="2">
    <location>
        <begin position="1225"/>
        <end position="1237"/>
    </location>
</feature>
<dbReference type="KEGG" id="hazt:108670745"/>
<feature type="compositionally biased region" description="Basic and acidic residues" evidence="2">
    <location>
        <begin position="587"/>
        <end position="597"/>
    </location>
</feature>
<feature type="compositionally biased region" description="Low complexity" evidence="2">
    <location>
        <begin position="171"/>
        <end position="191"/>
    </location>
</feature>
<feature type="compositionally biased region" description="Acidic residues" evidence="2">
    <location>
        <begin position="1076"/>
        <end position="1116"/>
    </location>
</feature>
<feature type="compositionally biased region" description="Basic residues" evidence="2">
    <location>
        <begin position="1"/>
        <end position="10"/>
    </location>
</feature>
<feature type="region of interest" description="Disordered" evidence="2">
    <location>
        <begin position="503"/>
        <end position="735"/>
    </location>
</feature>
<sequence length="1344" mass="150715">MFPHMYKVRPRGSVERSSGDEGKAEWQGESCWRRNSLSNKWPPPSELQDGVRQSNMAEQHGQSCPSSGTMAACPPALPAPPPDAQDDLNKGCGGSPVRWSARQRSVSGSPTSEPGVPPRPCTPRARPVREEDATLLVPDGGRGVRSRTLARWGGIIKKLVMGDKSENFVEQDTQSSDSRIRSSPSSATASPRVRRRWPPAESGNSSSLSDLRQMEASEASDSEVRKSSPLPPRPRSRGPPPSEGHTAIIPGEIVPRSRGPPPSEGHTAIIPGEIATQKLTTRAVPSSAEGLSQSSAPYDSLEDRKTLPESLAHTDALDLIGNEISETVKPGYLAVSRLSVPRDPVAIQDGRKSDEQISQPVPSVLPAELAPYRRDGSSQRQDIASDATLSQVSEYSRGYGDGAPESKVPSSTMEVPAAPEVSSEWQSLLGDALSSHILDDITDDVDLDLSKNAFFQTETPTALFQGGAVSYIPSSKMEFLEKQREEDKKYILNALDEEEAKLKGTITSSHSENKENKKLEVCDEENDRPYSPGPPIFKKDLERHRQRVKENHEEDEPKPPVRKSILKKTPTGTIIPDDEVATDDAAEGLKKRPKEVTYDQSTPRKSSRNKQKVNGCDAENLAETSDARNHPKSKVSDTNEDKTEAKEKETSHKQEPKIMVEKSPTPSHAPLPPPPPPKVGPPPPPPPPPGSKSDGSVPKAPPPPPGSVPPAPPKPFGSKVDPGAALPKIRQGHLDNIKKAVRTTRPDWHALMKNLEAGVKLKHVAEISDRSKPILPGSRGKNGKFVYESEKPTIVNELLHEIQRGVKLRRVRTDDRSKPDFNRLGLKKFRRQVTVEEKKKVKPEDPDALPSSSDDEEDIDRMRDDLEATKTQLADEIKKTQKLEREKKVLKIDIEALHSEIRKLKRQLKEVGIEDKPMVNGEEGIMPKLNKSMSKLRMSEKDILDTDELDTLESEIKELNGQIESQRMRADAFENKMFELEEKLKVANAASDEWECRSIFFEKKFKALQKDQSIELPDIGIVGTQTDPVDVIMPETKDQLHHSVNALDGFGAAARKSGSRRSFASQINRMESFQEASDEETSSSSEEESEEGEDSNEEADDDQTIAEDMDGLTEEEREAKRVQNETRRLERDREFWANKLEHMKAKEANVIKERNNLRERIKKFYRDMHQERVDYLKSKNELDELVRQLKDPEELAAEEDEDEEDEEEEENHDDEPGWWFDKPNLKPKKLKKKKVKRLNADGEEEEEEESEEEDLEDLTQLEEPCWSDTEGEESDPDDENDSLQVRINFLQSRTKKHEDKMAAIKKNCYLLKAEVDSCKEKYNTERIRRRRLEEELNMLVSDMP</sequence>
<feature type="compositionally biased region" description="Pro residues" evidence="2">
    <location>
        <begin position="667"/>
        <end position="690"/>
    </location>
</feature>
<name>A0A8B7NKA6_HYAAZ</name>
<evidence type="ECO:0000313" key="3">
    <source>
        <dbReference type="Proteomes" id="UP000694843"/>
    </source>
</evidence>
<dbReference type="InterPro" id="IPR051412">
    <property type="entry name" value="Formin_Homology_Diaphanous_sf"/>
</dbReference>
<dbReference type="Gene3D" id="1.10.287.1490">
    <property type="match status" value="1"/>
</dbReference>
<feature type="region of interest" description="Disordered" evidence="2">
    <location>
        <begin position="1"/>
        <end position="309"/>
    </location>
</feature>
<feature type="compositionally biased region" description="Basic and acidic residues" evidence="2">
    <location>
        <begin position="12"/>
        <end position="26"/>
    </location>
</feature>
<feature type="compositionally biased region" description="Acidic residues" evidence="2">
    <location>
        <begin position="1241"/>
        <end position="1260"/>
    </location>
</feature>
<feature type="compositionally biased region" description="Acidic residues" evidence="2">
    <location>
        <begin position="1269"/>
        <end position="1281"/>
    </location>
</feature>
<feature type="compositionally biased region" description="Polar residues" evidence="2">
    <location>
        <begin position="378"/>
        <end position="394"/>
    </location>
</feature>
<keyword evidence="3" id="KW-1185">Reference proteome</keyword>